<accession>A0A974DLD3</accession>
<feature type="compositionally biased region" description="Basic and acidic residues" evidence="1">
    <location>
        <begin position="95"/>
        <end position="104"/>
    </location>
</feature>
<proteinExistence type="predicted"/>
<dbReference type="EMBL" id="CM004468">
    <property type="protein sequence ID" value="OCT94048.1"/>
    <property type="molecule type" value="Genomic_DNA"/>
</dbReference>
<organism evidence="2 3">
    <name type="scientific">Xenopus laevis</name>
    <name type="common">African clawed frog</name>
    <dbReference type="NCBI Taxonomy" id="8355"/>
    <lineage>
        <taxon>Eukaryota</taxon>
        <taxon>Metazoa</taxon>
        <taxon>Chordata</taxon>
        <taxon>Craniata</taxon>
        <taxon>Vertebrata</taxon>
        <taxon>Euteleostomi</taxon>
        <taxon>Amphibia</taxon>
        <taxon>Batrachia</taxon>
        <taxon>Anura</taxon>
        <taxon>Pipoidea</taxon>
        <taxon>Pipidae</taxon>
        <taxon>Xenopodinae</taxon>
        <taxon>Xenopus</taxon>
        <taxon>Xenopus</taxon>
    </lineage>
</organism>
<name>A0A974DLD3_XENLA</name>
<feature type="compositionally biased region" description="Basic residues" evidence="1">
    <location>
        <begin position="1"/>
        <end position="10"/>
    </location>
</feature>
<evidence type="ECO:0008006" key="4">
    <source>
        <dbReference type="Google" id="ProtNLM"/>
    </source>
</evidence>
<sequence length="348" mass="39344">MSTRTSRKTKLSYNIPNNEDALPKSNRKKQKQLPKNDKLEEIVQDLAKYIAEQDNTKDKANTLLHEEAAVLNIVTSSNDQELAPGKRKAVFATETDSKRQKTDNDCSPARDTFVVEQTATVKYAINTSELANVISLFHEEKEINDSLCAPLDYQALSSVNDISPDILYESYWIPDLNLTTRHKIMVQTPGHALPCEIVDAAQCLLKQQFATEGLQLSSTSWMGLQPVSGRAVQIHSDIDAKHCFTSCYRHNGVEIAETQPLYISPSICMQIEEMYQHVVPDPLRSIKYIQVDRPPVGSNDCVIYAIAFAYELLSNGNIHCRFDNAKMREHLINCFENGWITEFPKISY</sequence>
<evidence type="ECO:0000313" key="2">
    <source>
        <dbReference type="EMBL" id="OCT94048.1"/>
    </source>
</evidence>
<dbReference type="Proteomes" id="UP000694892">
    <property type="component" value="Chromosome 2L"/>
</dbReference>
<dbReference type="AlphaFoldDB" id="A0A974DLD3"/>
<feature type="region of interest" description="Disordered" evidence="1">
    <location>
        <begin position="85"/>
        <end position="107"/>
    </location>
</feature>
<evidence type="ECO:0000313" key="3">
    <source>
        <dbReference type="Proteomes" id="UP000694892"/>
    </source>
</evidence>
<evidence type="ECO:0000256" key="1">
    <source>
        <dbReference type="SAM" id="MobiDB-lite"/>
    </source>
</evidence>
<feature type="region of interest" description="Disordered" evidence="1">
    <location>
        <begin position="1"/>
        <end position="38"/>
    </location>
</feature>
<dbReference type="PANTHER" id="PTHR34718">
    <property type="entry name" value="PHD-TYPE DOMAIN-CONTAINING PROTEIN"/>
    <property type="match status" value="1"/>
</dbReference>
<protein>
    <recommendedName>
        <fullName evidence="4">Ubiquitin-like protease family profile domain-containing protein</fullName>
    </recommendedName>
</protein>
<dbReference type="PANTHER" id="PTHR34718:SF2">
    <property type="entry name" value="PHD-TYPE DOMAIN-CONTAINING PROTEIN"/>
    <property type="match status" value="1"/>
</dbReference>
<reference evidence="3" key="1">
    <citation type="journal article" date="2016" name="Nature">
        <title>Genome evolution in the allotetraploid frog Xenopus laevis.</title>
        <authorList>
            <person name="Session A.M."/>
            <person name="Uno Y."/>
            <person name="Kwon T."/>
            <person name="Chapman J.A."/>
            <person name="Toyoda A."/>
            <person name="Takahashi S."/>
            <person name="Fukui A."/>
            <person name="Hikosaka A."/>
            <person name="Suzuki A."/>
            <person name="Kondo M."/>
            <person name="van Heeringen S.J."/>
            <person name="Quigley I."/>
            <person name="Heinz S."/>
            <person name="Ogino H."/>
            <person name="Ochi H."/>
            <person name="Hellsten U."/>
            <person name="Lyons J.B."/>
            <person name="Simakov O."/>
            <person name="Putnam N."/>
            <person name="Stites J."/>
            <person name="Kuroki Y."/>
            <person name="Tanaka T."/>
            <person name="Michiue T."/>
            <person name="Watanabe M."/>
            <person name="Bogdanovic O."/>
            <person name="Lister R."/>
            <person name="Georgiou G."/>
            <person name="Paranjpe S.S."/>
            <person name="van Kruijsbergen I."/>
            <person name="Shu S."/>
            <person name="Carlson J."/>
            <person name="Kinoshita T."/>
            <person name="Ohta Y."/>
            <person name="Mawaribuchi S."/>
            <person name="Jenkins J."/>
            <person name="Grimwood J."/>
            <person name="Schmutz J."/>
            <person name="Mitros T."/>
            <person name="Mozaffari S.V."/>
            <person name="Suzuki Y."/>
            <person name="Haramoto Y."/>
            <person name="Yamamoto T.S."/>
            <person name="Takagi C."/>
            <person name="Heald R."/>
            <person name="Miller K."/>
            <person name="Haudenschild C."/>
            <person name="Kitzman J."/>
            <person name="Nakayama T."/>
            <person name="Izutsu Y."/>
            <person name="Robert J."/>
            <person name="Fortriede J."/>
            <person name="Burns K."/>
            <person name="Lotay V."/>
            <person name="Karimi K."/>
            <person name="Yasuoka Y."/>
            <person name="Dichmann D.S."/>
            <person name="Flajnik M.F."/>
            <person name="Houston D.W."/>
            <person name="Shendure J."/>
            <person name="DuPasquier L."/>
            <person name="Vize P.D."/>
            <person name="Zorn A.M."/>
            <person name="Ito M."/>
            <person name="Marcotte E.M."/>
            <person name="Wallingford J.B."/>
            <person name="Ito Y."/>
            <person name="Asashima M."/>
            <person name="Ueno N."/>
            <person name="Matsuda Y."/>
            <person name="Veenstra G.J."/>
            <person name="Fujiyama A."/>
            <person name="Harland R.M."/>
            <person name="Taira M."/>
            <person name="Rokhsar D.S."/>
        </authorList>
    </citation>
    <scope>NUCLEOTIDE SEQUENCE [LARGE SCALE GENOMIC DNA]</scope>
    <source>
        <strain evidence="3">J</strain>
    </source>
</reference>
<gene>
    <name evidence="2" type="ORF">XELAEV_18011712mg</name>
</gene>